<evidence type="ECO:0000313" key="3">
    <source>
        <dbReference type="Proteomes" id="UP000319801"/>
    </source>
</evidence>
<dbReference type="AlphaFoldDB" id="A0A556TK80"/>
<evidence type="ECO:0000313" key="2">
    <source>
        <dbReference type="EMBL" id="TSK17740.1"/>
    </source>
</evidence>
<protein>
    <submittedName>
        <fullName evidence="2">Uncharacterized protein</fullName>
    </submittedName>
</protein>
<proteinExistence type="predicted"/>
<evidence type="ECO:0000256" key="1">
    <source>
        <dbReference type="SAM" id="MobiDB-lite"/>
    </source>
</evidence>
<keyword evidence="3" id="KW-1185">Reference proteome</keyword>
<sequence length="99" mass="11056">MKDLGFTRKSTFLIHQSVDNQRRPAASPQRTCVSNGYKKEISGRAFQDDVWLSLRVKTLPAPEPFLPFSFSTPLMDSPSPPPLFIPQPDGPVYQSTGFS</sequence>
<feature type="region of interest" description="Disordered" evidence="1">
    <location>
        <begin position="79"/>
        <end position="99"/>
    </location>
</feature>
<dbReference type="EMBL" id="VCAZ01000004">
    <property type="protein sequence ID" value="TSK17740.1"/>
    <property type="molecule type" value="Genomic_DNA"/>
</dbReference>
<gene>
    <name evidence="2" type="ORF">Baya_1120</name>
</gene>
<organism evidence="2 3">
    <name type="scientific">Bagarius yarrelli</name>
    <name type="common">Goonch</name>
    <name type="synonym">Bagrus yarrelli</name>
    <dbReference type="NCBI Taxonomy" id="175774"/>
    <lineage>
        <taxon>Eukaryota</taxon>
        <taxon>Metazoa</taxon>
        <taxon>Chordata</taxon>
        <taxon>Craniata</taxon>
        <taxon>Vertebrata</taxon>
        <taxon>Euteleostomi</taxon>
        <taxon>Actinopterygii</taxon>
        <taxon>Neopterygii</taxon>
        <taxon>Teleostei</taxon>
        <taxon>Ostariophysi</taxon>
        <taxon>Siluriformes</taxon>
        <taxon>Sisoridae</taxon>
        <taxon>Sisorinae</taxon>
        <taxon>Bagarius</taxon>
    </lineage>
</organism>
<reference evidence="2 3" key="1">
    <citation type="journal article" date="2019" name="Genome Biol. Evol.">
        <title>Whole-Genome Sequencing of the Giant Devil Catfish, Bagarius yarrelli.</title>
        <authorList>
            <person name="Jiang W."/>
            <person name="Lv Y."/>
            <person name="Cheng L."/>
            <person name="Yang K."/>
            <person name="Chao B."/>
            <person name="Wang X."/>
            <person name="Li Y."/>
            <person name="Pan X."/>
            <person name="You X."/>
            <person name="Zhang Y."/>
            <person name="Yang J."/>
            <person name="Li J."/>
            <person name="Zhang X."/>
            <person name="Liu S."/>
            <person name="Sun C."/>
            <person name="Yang J."/>
            <person name="Shi Q."/>
        </authorList>
    </citation>
    <scope>NUCLEOTIDE SEQUENCE [LARGE SCALE GENOMIC DNA]</scope>
    <source>
        <strain evidence="2">JWS20170419001</strain>
        <tissue evidence="2">Muscle</tissue>
    </source>
</reference>
<name>A0A556TK80_BAGYA</name>
<feature type="compositionally biased region" description="Pro residues" evidence="1">
    <location>
        <begin position="79"/>
        <end position="89"/>
    </location>
</feature>
<accession>A0A556TK80</accession>
<comment type="caution">
    <text evidence="2">The sequence shown here is derived from an EMBL/GenBank/DDBJ whole genome shotgun (WGS) entry which is preliminary data.</text>
</comment>
<dbReference type="Proteomes" id="UP000319801">
    <property type="component" value="Unassembled WGS sequence"/>
</dbReference>